<dbReference type="Gene3D" id="1.10.510.10">
    <property type="entry name" value="Transferase(Phosphotransferase) domain 1"/>
    <property type="match status" value="1"/>
</dbReference>
<dbReference type="GO" id="GO:0004672">
    <property type="term" value="F:protein kinase activity"/>
    <property type="evidence" value="ECO:0007669"/>
    <property type="project" value="InterPro"/>
</dbReference>
<dbReference type="Gramene" id="OMO67681">
    <property type="protein sequence ID" value="OMO67681"/>
    <property type="gene ID" value="CCACVL1_20379"/>
</dbReference>
<evidence type="ECO:0000256" key="1">
    <source>
        <dbReference type="SAM" id="MobiDB-lite"/>
    </source>
</evidence>
<reference evidence="3 4" key="1">
    <citation type="submission" date="2013-09" db="EMBL/GenBank/DDBJ databases">
        <title>Corchorus capsularis genome sequencing.</title>
        <authorList>
            <person name="Alam M."/>
            <person name="Haque M.S."/>
            <person name="Islam M.S."/>
            <person name="Emdad E.M."/>
            <person name="Islam M.M."/>
            <person name="Ahmed B."/>
            <person name="Halim A."/>
            <person name="Hossen Q.M.M."/>
            <person name="Hossain M.Z."/>
            <person name="Ahmed R."/>
            <person name="Khan M.M."/>
            <person name="Islam R."/>
            <person name="Rashid M.M."/>
            <person name="Khan S.A."/>
            <person name="Rahman M.S."/>
            <person name="Alam M."/>
        </authorList>
    </citation>
    <scope>NUCLEOTIDE SEQUENCE [LARGE SCALE GENOMIC DNA]</scope>
    <source>
        <strain evidence="4">cv. CVL-1</strain>
        <tissue evidence="3">Whole seedling</tissue>
    </source>
</reference>
<dbReference type="EMBL" id="AWWV01012384">
    <property type="protein sequence ID" value="OMO67681.1"/>
    <property type="molecule type" value="Genomic_DNA"/>
</dbReference>
<sequence>MDLKPVNIFVTDDFGTVKIGDFGGVTRQGPSADSAPTSREYVPPEAKDKRSE</sequence>
<accession>A0A1R3HBH3</accession>
<dbReference type="OrthoDB" id="5337378at2759"/>
<dbReference type="InterPro" id="IPR000719">
    <property type="entry name" value="Prot_kinase_dom"/>
</dbReference>
<proteinExistence type="predicted"/>
<feature type="compositionally biased region" description="Polar residues" evidence="1">
    <location>
        <begin position="28"/>
        <end position="37"/>
    </location>
</feature>
<feature type="region of interest" description="Disordered" evidence="1">
    <location>
        <begin position="23"/>
        <end position="52"/>
    </location>
</feature>
<feature type="domain" description="Protein kinase" evidence="2">
    <location>
        <begin position="1"/>
        <end position="52"/>
    </location>
</feature>
<protein>
    <recommendedName>
        <fullName evidence="2">Protein kinase domain-containing protein</fullName>
    </recommendedName>
</protein>
<gene>
    <name evidence="3" type="ORF">CCACVL1_20379</name>
</gene>
<dbReference type="SUPFAM" id="SSF56112">
    <property type="entry name" value="Protein kinase-like (PK-like)"/>
    <property type="match status" value="1"/>
</dbReference>
<dbReference type="Proteomes" id="UP000188268">
    <property type="component" value="Unassembled WGS sequence"/>
</dbReference>
<evidence type="ECO:0000313" key="4">
    <source>
        <dbReference type="Proteomes" id="UP000188268"/>
    </source>
</evidence>
<evidence type="ECO:0000259" key="2">
    <source>
        <dbReference type="PROSITE" id="PS50011"/>
    </source>
</evidence>
<dbReference type="GO" id="GO:0005524">
    <property type="term" value="F:ATP binding"/>
    <property type="evidence" value="ECO:0007669"/>
    <property type="project" value="InterPro"/>
</dbReference>
<comment type="caution">
    <text evidence="3">The sequence shown here is derived from an EMBL/GenBank/DDBJ whole genome shotgun (WGS) entry which is preliminary data.</text>
</comment>
<evidence type="ECO:0000313" key="3">
    <source>
        <dbReference type="EMBL" id="OMO67681.1"/>
    </source>
</evidence>
<dbReference type="AlphaFoldDB" id="A0A1R3HBH3"/>
<dbReference type="InterPro" id="IPR011009">
    <property type="entry name" value="Kinase-like_dom_sf"/>
</dbReference>
<dbReference type="PROSITE" id="PS50011">
    <property type="entry name" value="PROTEIN_KINASE_DOM"/>
    <property type="match status" value="1"/>
</dbReference>
<keyword evidence="4" id="KW-1185">Reference proteome</keyword>
<name>A0A1R3HBH3_COCAP</name>
<organism evidence="3 4">
    <name type="scientific">Corchorus capsularis</name>
    <name type="common">Jute</name>
    <dbReference type="NCBI Taxonomy" id="210143"/>
    <lineage>
        <taxon>Eukaryota</taxon>
        <taxon>Viridiplantae</taxon>
        <taxon>Streptophyta</taxon>
        <taxon>Embryophyta</taxon>
        <taxon>Tracheophyta</taxon>
        <taxon>Spermatophyta</taxon>
        <taxon>Magnoliopsida</taxon>
        <taxon>eudicotyledons</taxon>
        <taxon>Gunneridae</taxon>
        <taxon>Pentapetalae</taxon>
        <taxon>rosids</taxon>
        <taxon>malvids</taxon>
        <taxon>Malvales</taxon>
        <taxon>Malvaceae</taxon>
        <taxon>Grewioideae</taxon>
        <taxon>Apeibeae</taxon>
        <taxon>Corchorus</taxon>
    </lineage>
</organism>